<dbReference type="SUPFAM" id="SSF55174">
    <property type="entry name" value="Alpha-L RNA-binding motif"/>
    <property type="match status" value="1"/>
</dbReference>
<comment type="subunit">
    <text evidence="7">Part of the 30S ribosomal subunit. Contacts protein S5. The interaction surface between S4 and S5 is involved in control of translational fidelity.</text>
</comment>
<dbReference type="GO" id="GO:0015935">
    <property type="term" value="C:small ribosomal subunit"/>
    <property type="evidence" value="ECO:0007669"/>
    <property type="project" value="InterPro"/>
</dbReference>
<dbReference type="Gene3D" id="3.10.290.10">
    <property type="entry name" value="RNA-binding S4 domain"/>
    <property type="match status" value="1"/>
</dbReference>
<evidence type="ECO:0000256" key="5">
    <source>
        <dbReference type="ARBA" id="ARBA00023274"/>
    </source>
</evidence>
<keyword evidence="4 7" id="KW-0689">Ribosomal protein</keyword>
<dbReference type="PANTHER" id="PTHR11831:SF4">
    <property type="entry name" value="SMALL RIBOSOMAL SUBUNIT PROTEIN US4M"/>
    <property type="match status" value="1"/>
</dbReference>
<name>A0A2G9Z0B6_9BACT</name>
<feature type="domain" description="Small ribosomal subunit protein uS4 N-terminal" evidence="10">
    <location>
        <begin position="2"/>
        <end position="97"/>
    </location>
</feature>
<dbReference type="EMBL" id="PCRS01000023">
    <property type="protein sequence ID" value="PIP24930.1"/>
    <property type="molecule type" value="Genomic_DNA"/>
</dbReference>
<dbReference type="GO" id="GO:0003735">
    <property type="term" value="F:structural constituent of ribosome"/>
    <property type="evidence" value="ECO:0007669"/>
    <property type="project" value="InterPro"/>
</dbReference>
<feature type="domain" description="RNA-binding S4" evidence="9">
    <location>
        <begin position="98"/>
        <end position="157"/>
    </location>
</feature>
<evidence type="ECO:0000256" key="4">
    <source>
        <dbReference type="ARBA" id="ARBA00022980"/>
    </source>
</evidence>
<dbReference type="SMART" id="SM01390">
    <property type="entry name" value="Ribosomal_S4"/>
    <property type="match status" value="1"/>
</dbReference>
<comment type="similarity">
    <text evidence="1 7 8">Belongs to the universal ribosomal protein uS4 family.</text>
</comment>
<proteinExistence type="inferred from homology"/>
<keyword evidence="5 7" id="KW-0687">Ribonucleoprotein</keyword>
<dbReference type="GO" id="GO:0019843">
    <property type="term" value="F:rRNA binding"/>
    <property type="evidence" value="ECO:0007669"/>
    <property type="project" value="UniProtKB-UniRule"/>
</dbReference>
<comment type="function">
    <text evidence="7">One of the primary rRNA binding proteins, it binds directly to 16S rRNA where it nucleates assembly of the body of the 30S subunit.</text>
</comment>
<dbReference type="NCBIfam" id="NF003717">
    <property type="entry name" value="PRK05327.1"/>
    <property type="match status" value="1"/>
</dbReference>
<dbReference type="PROSITE" id="PS50889">
    <property type="entry name" value="S4"/>
    <property type="match status" value="1"/>
</dbReference>
<dbReference type="InterPro" id="IPR022801">
    <property type="entry name" value="Ribosomal_uS4"/>
</dbReference>
<gene>
    <name evidence="7" type="primary">rpsD</name>
    <name evidence="11" type="ORF">COX34_01455</name>
</gene>
<evidence type="ECO:0000256" key="3">
    <source>
        <dbReference type="ARBA" id="ARBA00022884"/>
    </source>
</evidence>
<dbReference type="InterPro" id="IPR005709">
    <property type="entry name" value="Ribosomal_uS4_bac-type"/>
</dbReference>
<reference evidence="11 12" key="1">
    <citation type="submission" date="2017-09" db="EMBL/GenBank/DDBJ databases">
        <title>Depth-based differentiation of microbial function through sediment-hosted aquifers and enrichment of novel symbionts in the deep terrestrial subsurface.</title>
        <authorList>
            <person name="Probst A.J."/>
            <person name="Ladd B."/>
            <person name="Jarett J.K."/>
            <person name="Geller-Mcgrath D.E."/>
            <person name="Sieber C.M."/>
            <person name="Emerson J.B."/>
            <person name="Anantharaman K."/>
            <person name="Thomas B.C."/>
            <person name="Malmstrom R."/>
            <person name="Stieglmeier M."/>
            <person name="Klingl A."/>
            <person name="Woyke T."/>
            <person name="Ryan C.M."/>
            <person name="Banfield J.F."/>
        </authorList>
    </citation>
    <scope>NUCLEOTIDE SEQUENCE [LARGE SCALE GENOMIC DNA]</scope>
    <source>
        <strain evidence="11">CG23_combo_of_CG06-09_8_20_14_all_36_12</strain>
    </source>
</reference>
<dbReference type="HAMAP" id="MF_01306_B">
    <property type="entry name" value="Ribosomal_uS4_B"/>
    <property type="match status" value="1"/>
</dbReference>
<evidence type="ECO:0000259" key="9">
    <source>
        <dbReference type="SMART" id="SM00363"/>
    </source>
</evidence>
<comment type="function">
    <text evidence="7">With S5 and S12 plays an important role in translational accuracy.</text>
</comment>
<dbReference type="Pfam" id="PF01479">
    <property type="entry name" value="S4"/>
    <property type="match status" value="1"/>
</dbReference>
<evidence type="ECO:0000256" key="6">
    <source>
        <dbReference type="ARBA" id="ARBA00035254"/>
    </source>
</evidence>
<evidence type="ECO:0000313" key="12">
    <source>
        <dbReference type="Proteomes" id="UP000228681"/>
    </source>
</evidence>
<dbReference type="PROSITE" id="PS00632">
    <property type="entry name" value="RIBOSOMAL_S4"/>
    <property type="match status" value="1"/>
</dbReference>
<dbReference type="InterPro" id="IPR001912">
    <property type="entry name" value="Ribosomal_uS4_N"/>
</dbReference>
<sequence>MKNTKCKICRRLGTKLFLKGEKCFTPKCPIVKKPYPPGIKGKKRRRGLSEYGKELKEKQKLKSWYGLEERQFRNYVKEVLQKRGKEDAESALMGKLESRLDNVVFRLGFANSRFQARQLVSHGHFQVNSRKTNYPSYQVKKGDLIKISPSSLKKNIFQNLKIKLKKYTPPNWLELDKEKFKGKVLGAPTLEETAPPAEVSAILEFYSR</sequence>
<comment type="caution">
    <text evidence="11">The sequence shown here is derived from an EMBL/GenBank/DDBJ whole genome shotgun (WGS) entry which is preliminary data.</text>
</comment>
<dbReference type="InterPro" id="IPR018079">
    <property type="entry name" value="Ribosomal_uS4_CS"/>
</dbReference>
<dbReference type="CDD" id="cd00165">
    <property type="entry name" value="S4"/>
    <property type="match status" value="1"/>
</dbReference>
<protein>
    <recommendedName>
        <fullName evidence="6 7">Small ribosomal subunit protein uS4</fullName>
    </recommendedName>
</protein>
<evidence type="ECO:0000256" key="7">
    <source>
        <dbReference type="HAMAP-Rule" id="MF_01306"/>
    </source>
</evidence>
<evidence type="ECO:0000256" key="8">
    <source>
        <dbReference type="RuleBase" id="RU003699"/>
    </source>
</evidence>
<dbReference type="InterPro" id="IPR036986">
    <property type="entry name" value="S4_RNA-bd_sf"/>
</dbReference>
<evidence type="ECO:0000256" key="2">
    <source>
        <dbReference type="ARBA" id="ARBA00022730"/>
    </source>
</evidence>
<dbReference type="FunFam" id="3.10.290.10:FF:000001">
    <property type="entry name" value="30S ribosomal protein S4"/>
    <property type="match status" value="1"/>
</dbReference>
<accession>A0A2G9Z0B6</accession>
<dbReference type="AlphaFoldDB" id="A0A2G9Z0B6"/>
<evidence type="ECO:0000313" key="11">
    <source>
        <dbReference type="EMBL" id="PIP24930.1"/>
    </source>
</evidence>
<dbReference type="NCBIfam" id="TIGR01017">
    <property type="entry name" value="rpsD_bact"/>
    <property type="match status" value="1"/>
</dbReference>
<keyword evidence="3 7" id="KW-0694">RNA-binding</keyword>
<dbReference type="SMART" id="SM00363">
    <property type="entry name" value="S4"/>
    <property type="match status" value="1"/>
</dbReference>
<dbReference type="GO" id="GO:0006412">
    <property type="term" value="P:translation"/>
    <property type="evidence" value="ECO:0007669"/>
    <property type="project" value="UniProtKB-UniRule"/>
</dbReference>
<dbReference type="Proteomes" id="UP000228681">
    <property type="component" value="Unassembled WGS sequence"/>
</dbReference>
<evidence type="ECO:0000259" key="10">
    <source>
        <dbReference type="SMART" id="SM01390"/>
    </source>
</evidence>
<dbReference type="GO" id="GO:0042274">
    <property type="term" value="P:ribosomal small subunit biogenesis"/>
    <property type="evidence" value="ECO:0007669"/>
    <property type="project" value="TreeGrafter"/>
</dbReference>
<dbReference type="Gene3D" id="1.10.1050.10">
    <property type="entry name" value="Ribosomal Protein S4 Delta 41, Chain A, domain 1"/>
    <property type="match status" value="1"/>
</dbReference>
<evidence type="ECO:0000256" key="1">
    <source>
        <dbReference type="ARBA" id="ARBA00007465"/>
    </source>
</evidence>
<dbReference type="PANTHER" id="PTHR11831">
    <property type="entry name" value="30S 40S RIBOSOMAL PROTEIN"/>
    <property type="match status" value="1"/>
</dbReference>
<dbReference type="InterPro" id="IPR002942">
    <property type="entry name" value="S4_RNA-bd"/>
</dbReference>
<dbReference type="Pfam" id="PF00163">
    <property type="entry name" value="Ribosomal_S4"/>
    <property type="match status" value="1"/>
</dbReference>
<organism evidence="11 12">
    <name type="scientific">Candidatus Nealsonbacteria bacterium CG23_combo_of_CG06-09_8_20_14_all_36_12</name>
    <dbReference type="NCBI Taxonomy" id="1974718"/>
    <lineage>
        <taxon>Bacteria</taxon>
        <taxon>Candidatus Nealsoniibacteriota</taxon>
    </lineage>
</organism>
<keyword evidence="2 7" id="KW-0699">rRNA-binding</keyword>